<evidence type="ECO:0000256" key="2">
    <source>
        <dbReference type="ARBA" id="ARBA00004687"/>
    </source>
</evidence>
<dbReference type="InterPro" id="IPR009600">
    <property type="entry name" value="PIG-U"/>
</dbReference>
<organism evidence="10 11">
    <name type="scientific">Pichia kluyveri</name>
    <name type="common">Yeast</name>
    <dbReference type="NCBI Taxonomy" id="36015"/>
    <lineage>
        <taxon>Eukaryota</taxon>
        <taxon>Fungi</taxon>
        <taxon>Dikarya</taxon>
        <taxon>Ascomycota</taxon>
        <taxon>Saccharomycotina</taxon>
        <taxon>Pichiomycetes</taxon>
        <taxon>Pichiales</taxon>
        <taxon>Pichiaceae</taxon>
        <taxon>Pichia</taxon>
    </lineage>
</organism>
<keyword evidence="11" id="KW-1185">Reference proteome</keyword>
<comment type="caution">
    <text evidence="10">The sequence shown here is derived from an EMBL/GenBank/DDBJ whole genome shotgun (WGS) entry which is preliminary data.</text>
</comment>
<comment type="similarity">
    <text evidence="3">Belongs to the PIGU family.</text>
</comment>
<gene>
    <name evidence="10" type="ORF">DAPK24_049680</name>
</gene>
<evidence type="ECO:0000256" key="3">
    <source>
        <dbReference type="ARBA" id="ARBA00010026"/>
    </source>
</evidence>
<keyword evidence="6" id="KW-0256">Endoplasmic reticulum</keyword>
<dbReference type="GO" id="GO:0042765">
    <property type="term" value="C:GPI-anchor transamidase complex"/>
    <property type="evidence" value="ECO:0007669"/>
    <property type="project" value="InterPro"/>
</dbReference>
<dbReference type="PANTHER" id="PTHR13121:SF0">
    <property type="entry name" value="PHOSPHATIDYLINOSITOL GLYCAN ANCHOR BIOSYNTHESIS CLASS U PROTEIN"/>
    <property type="match status" value="1"/>
</dbReference>
<feature type="transmembrane region" description="Helical" evidence="9">
    <location>
        <begin position="130"/>
        <end position="158"/>
    </location>
</feature>
<protein>
    <submittedName>
        <fullName evidence="10">GPI-anchor transamidase subunit</fullName>
    </submittedName>
</protein>
<dbReference type="Proteomes" id="UP001378960">
    <property type="component" value="Unassembled WGS sequence"/>
</dbReference>
<dbReference type="GO" id="GO:0006506">
    <property type="term" value="P:GPI anchor biosynthetic process"/>
    <property type="evidence" value="ECO:0007669"/>
    <property type="project" value="UniProtKB-KW"/>
</dbReference>
<dbReference type="GO" id="GO:0016255">
    <property type="term" value="P:attachment of GPI anchor to protein"/>
    <property type="evidence" value="ECO:0007669"/>
    <property type="project" value="InterPro"/>
</dbReference>
<feature type="transmembrane region" description="Helical" evidence="9">
    <location>
        <begin position="228"/>
        <end position="248"/>
    </location>
</feature>
<proteinExistence type="inferred from homology"/>
<dbReference type="EMBL" id="BTGB01000009">
    <property type="protein sequence ID" value="GMM48370.1"/>
    <property type="molecule type" value="Genomic_DNA"/>
</dbReference>
<evidence type="ECO:0000313" key="11">
    <source>
        <dbReference type="Proteomes" id="UP001378960"/>
    </source>
</evidence>
<accession>A0AAV5RA31</accession>
<dbReference type="Pfam" id="PF06728">
    <property type="entry name" value="PIG-U"/>
    <property type="match status" value="1"/>
</dbReference>
<keyword evidence="4" id="KW-0337">GPI-anchor biosynthesis</keyword>
<evidence type="ECO:0000256" key="6">
    <source>
        <dbReference type="ARBA" id="ARBA00022824"/>
    </source>
</evidence>
<name>A0AAV5RA31_PICKL</name>
<reference evidence="10 11" key="1">
    <citation type="journal article" date="2023" name="Elife">
        <title>Identification of key yeast species and microbe-microbe interactions impacting larval growth of Drosophila in the wild.</title>
        <authorList>
            <person name="Mure A."/>
            <person name="Sugiura Y."/>
            <person name="Maeda R."/>
            <person name="Honda K."/>
            <person name="Sakurai N."/>
            <person name="Takahashi Y."/>
            <person name="Watada M."/>
            <person name="Katoh T."/>
            <person name="Gotoh A."/>
            <person name="Gotoh Y."/>
            <person name="Taniguchi I."/>
            <person name="Nakamura K."/>
            <person name="Hayashi T."/>
            <person name="Katayama T."/>
            <person name="Uemura T."/>
            <person name="Hattori Y."/>
        </authorList>
    </citation>
    <scope>NUCLEOTIDE SEQUENCE [LARGE SCALE GENOMIC DNA]</scope>
    <source>
        <strain evidence="10 11">PK-24</strain>
    </source>
</reference>
<feature type="transmembrane region" description="Helical" evidence="9">
    <location>
        <begin position="306"/>
        <end position="325"/>
    </location>
</feature>
<evidence type="ECO:0000256" key="9">
    <source>
        <dbReference type="SAM" id="Phobius"/>
    </source>
</evidence>
<evidence type="ECO:0000256" key="1">
    <source>
        <dbReference type="ARBA" id="ARBA00004477"/>
    </source>
</evidence>
<evidence type="ECO:0000256" key="4">
    <source>
        <dbReference type="ARBA" id="ARBA00022502"/>
    </source>
</evidence>
<keyword evidence="5 9" id="KW-0812">Transmembrane</keyword>
<keyword evidence="7 9" id="KW-1133">Transmembrane helix</keyword>
<sequence length="380" mass="44362">MFSTPVNSYRSLNEGIFLLSNNLNPYTNGEIIHHPPILLWLFKILKESNIEDNFNTDLFYSLMDLLMCLQLIKINRKVNGKYGFSSLKIACFHMFNPFTLLTTFSKSTHIINNLLVISVSSCLVQDKFEAAIILLGLSSYLTYYSWYLLIPICYYLYVNKGISKVIKTKILFSLTLSVLIGISYKLSDDSFNFINLCYSTILRFKKITPNSGLWWYFFTEIFEFFNDFYLAVFNIYGLIFVLPLSIRFIKSNEKMNLLFVLWICVGLINFAKSYPIFADYTLFYSSIFLFKKYYSNLKFSPVIDYLFLYVVLLQAPTFYVVWMVLSSGNANFFYAIGLTLALLESIILSDFIWSFIQSEYYLNHKSDTKEDNVPPKLTQI</sequence>
<evidence type="ECO:0000256" key="7">
    <source>
        <dbReference type="ARBA" id="ARBA00022989"/>
    </source>
</evidence>
<dbReference type="AlphaFoldDB" id="A0AAV5RA31"/>
<evidence type="ECO:0000313" key="10">
    <source>
        <dbReference type="EMBL" id="GMM48370.1"/>
    </source>
</evidence>
<comment type="pathway">
    <text evidence="2">Glycolipid biosynthesis; glycosylphosphatidylinositol-anchor biosynthesis.</text>
</comment>
<feature type="transmembrane region" description="Helical" evidence="9">
    <location>
        <begin position="170"/>
        <end position="186"/>
    </location>
</feature>
<feature type="transmembrane region" description="Helical" evidence="9">
    <location>
        <begin position="255"/>
        <end position="271"/>
    </location>
</feature>
<dbReference type="PANTHER" id="PTHR13121">
    <property type="entry name" value="GPI TRANSAMIDASE COMPONENT PIG-U"/>
    <property type="match status" value="1"/>
</dbReference>
<evidence type="ECO:0000256" key="5">
    <source>
        <dbReference type="ARBA" id="ARBA00022692"/>
    </source>
</evidence>
<comment type="subcellular location">
    <subcellularLocation>
        <location evidence="1">Endoplasmic reticulum membrane</location>
        <topology evidence="1">Multi-pass membrane protein</topology>
    </subcellularLocation>
</comment>
<feature type="transmembrane region" description="Helical" evidence="9">
    <location>
        <begin position="331"/>
        <end position="356"/>
    </location>
</feature>
<evidence type="ECO:0000256" key="8">
    <source>
        <dbReference type="ARBA" id="ARBA00023136"/>
    </source>
</evidence>
<keyword evidence="8 9" id="KW-0472">Membrane</keyword>